<dbReference type="EMBL" id="JAPWTJ010000073">
    <property type="protein sequence ID" value="KAJ8983488.1"/>
    <property type="molecule type" value="Genomic_DNA"/>
</dbReference>
<dbReference type="Proteomes" id="UP001162164">
    <property type="component" value="Unassembled WGS sequence"/>
</dbReference>
<gene>
    <name evidence="2" type="ORF">NQ317_014948</name>
</gene>
<evidence type="ECO:0000256" key="1">
    <source>
        <dbReference type="SAM" id="MobiDB-lite"/>
    </source>
</evidence>
<feature type="compositionally biased region" description="Basic residues" evidence="1">
    <location>
        <begin position="36"/>
        <end position="63"/>
    </location>
</feature>
<evidence type="ECO:0000313" key="2">
    <source>
        <dbReference type="EMBL" id="KAJ8983488.1"/>
    </source>
</evidence>
<feature type="region of interest" description="Disordered" evidence="1">
    <location>
        <begin position="30"/>
        <end position="63"/>
    </location>
</feature>
<reference evidence="2" key="1">
    <citation type="journal article" date="2023" name="Insect Mol. Biol.">
        <title>Genome sequencing provides insights into the evolution of gene families encoding plant cell wall-degrading enzymes in longhorned beetles.</title>
        <authorList>
            <person name="Shin N.R."/>
            <person name="Okamura Y."/>
            <person name="Kirsch R."/>
            <person name="Pauchet Y."/>
        </authorList>
    </citation>
    <scope>NUCLEOTIDE SEQUENCE</scope>
    <source>
        <strain evidence="2">MMC_N1</strain>
    </source>
</reference>
<organism evidence="2 3">
    <name type="scientific">Molorchus minor</name>
    <dbReference type="NCBI Taxonomy" id="1323400"/>
    <lineage>
        <taxon>Eukaryota</taxon>
        <taxon>Metazoa</taxon>
        <taxon>Ecdysozoa</taxon>
        <taxon>Arthropoda</taxon>
        <taxon>Hexapoda</taxon>
        <taxon>Insecta</taxon>
        <taxon>Pterygota</taxon>
        <taxon>Neoptera</taxon>
        <taxon>Endopterygota</taxon>
        <taxon>Coleoptera</taxon>
        <taxon>Polyphaga</taxon>
        <taxon>Cucujiformia</taxon>
        <taxon>Chrysomeloidea</taxon>
        <taxon>Cerambycidae</taxon>
        <taxon>Lamiinae</taxon>
        <taxon>Monochamini</taxon>
        <taxon>Molorchus</taxon>
    </lineage>
</organism>
<sequence length="89" mass="10548">MVLNCRVTRLKQLQRVSIVSSNSEDEWIEKTTDIKKKAKHKKKHKKEKHKKHKSDKKDHKGARMVKHLVKTVFKNLAIEMCYSKAFSFV</sequence>
<name>A0ABQ9JZG2_9CUCU</name>
<keyword evidence="3" id="KW-1185">Reference proteome</keyword>
<evidence type="ECO:0000313" key="3">
    <source>
        <dbReference type="Proteomes" id="UP001162164"/>
    </source>
</evidence>
<proteinExistence type="predicted"/>
<protein>
    <submittedName>
        <fullName evidence="2">Uncharacterized protein</fullName>
    </submittedName>
</protein>
<accession>A0ABQ9JZG2</accession>
<comment type="caution">
    <text evidence="2">The sequence shown here is derived from an EMBL/GenBank/DDBJ whole genome shotgun (WGS) entry which is preliminary data.</text>
</comment>